<evidence type="ECO:0000256" key="1">
    <source>
        <dbReference type="ARBA" id="ARBA00008857"/>
    </source>
</evidence>
<organism evidence="5 6">
    <name type="scientific">Actinocorallia aurantiaca</name>
    <dbReference type="NCBI Taxonomy" id="46204"/>
    <lineage>
        <taxon>Bacteria</taxon>
        <taxon>Bacillati</taxon>
        <taxon>Actinomycetota</taxon>
        <taxon>Actinomycetes</taxon>
        <taxon>Streptosporangiales</taxon>
        <taxon>Thermomonosporaceae</taxon>
        <taxon>Actinocorallia</taxon>
    </lineage>
</organism>
<dbReference type="EMBL" id="BAAATZ010000029">
    <property type="protein sequence ID" value="GAA2735367.1"/>
    <property type="molecule type" value="Genomic_DNA"/>
</dbReference>
<dbReference type="InterPro" id="IPR013762">
    <property type="entry name" value="Integrase-like_cat_sf"/>
</dbReference>
<comment type="similarity">
    <text evidence="1">Belongs to the 'phage' integrase family.</text>
</comment>
<evidence type="ECO:0000256" key="3">
    <source>
        <dbReference type="ARBA" id="ARBA00023172"/>
    </source>
</evidence>
<feature type="domain" description="Tyr recombinase" evidence="4">
    <location>
        <begin position="138"/>
        <end position="326"/>
    </location>
</feature>
<accession>A0ABP6H1V0</accession>
<dbReference type="SUPFAM" id="SSF56349">
    <property type="entry name" value="DNA breaking-rejoining enzymes"/>
    <property type="match status" value="1"/>
</dbReference>
<keyword evidence="6" id="KW-1185">Reference proteome</keyword>
<protein>
    <submittedName>
        <fullName evidence="5">Tyrosine-type recombinase/integrase</fullName>
    </submittedName>
</protein>
<reference evidence="6" key="1">
    <citation type="journal article" date="2019" name="Int. J. Syst. Evol. Microbiol.">
        <title>The Global Catalogue of Microorganisms (GCM) 10K type strain sequencing project: providing services to taxonomists for standard genome sequencing and annotation.</title>
        <authorList>
            <consortium name="The Broad Institute Genomics Platform"/>
            <consortium name="The Broad Institute Genome Sequencing Center for Infectious Disease"/>
            <person name="Wu L."/>
            <person name="Ma J."/>
        </authorList>
    </citation>
    <scope>NUCLEOTIDE SEQUENCE [LARGE SCALE GENOMIC DNA]</scope>
    <source>
        <strain evidence="6">JCM 8201</strain>
    </source>
</reference>
<evidence type="ECO:0000259" key="4">
    <source>
        <dbReference type="PROSITE" id="PS51898"/>
    </source>
</evidence>
<dbReference type="InterPro" id="IPR002104">
    <property type="entry name" value="Integrase_catalytic"/>
</dbReference>
<gene>
    <name evidence="5" type="ORF">GCM10010439_59990</name>
</gene>
<dbReference type="PANTHER" id="PTHR30349">
    <property type="entry name" value="PHAGE INTEGRASE-RELATED"/>
    <property type="match status" value="1"/>
</dbReference>
<dbReference type="PANTHER" id="PTHR30349:SF41">
    <property type="entry name" value="INTEGRASE_RECOMBINASE PROTEIN MJ0367-RELATED"/>
    <property type="match status" value="1"/>
</dbReference>
<comment type="caution">
    <text evidence="5">The sequence shown here is derived from an EMBL/GenBank/DDBJ whole genome shotgun (WGS) entry which is preliminary data.</text>
</comment>
<keyword evidence="3" id="KW-0233">DNA recombination</keyword>
<sequence>MELDLLDGRSGQVTGAFAGPLPEARNPYLVYLSGLRGVESARTMGGCLDRIALLTGASGQDRPGLLFPWHLLRYEHTSLIRATLLRQINQAGEPWSPSYLNKHLSALRGVLKTAWRLTLMTAEDYHRARDVPNVTGSRLPAGRSLAASEFVSLLRTCLADPAHAGSRDAALIAVLYNTGMRRAELAAARIEQYDPGSRLIRVVGKRDKERAAPLNEPTAVYLGRWLALYGARTGPLFPALHRSGALLDRPRPMTPAAIGQLLNRRRLASGLPALTAHDFRRTFIGDLLDTGADLATVQALAGHASPVTTSRYDRRPERVRQEAVSRLRIPAPDEL</sequence>
<keyword evidence="2" id="KW-0238">DNA-binding</keyword>
<dbReference type="PROSITE" id="PS51898">
    <property type="entry name" value="TYR_RECOMBINASE"/>
    <property type="match status" value="1"/>
</dbReference>
<evidence type="ECO:0000313" key="6">
    <source>
        <dbReference type="Proteomes" id="UP001501842"/>
    </source>
</evidence>
<dbReference type="Pfam" id="PF00589">
    <property type="entry name" value="Phage_integrase"/>
    <property type="match status" value="1"/>
</dbReference>
<dbReference type="RefSeq" id="WP_344455349.1">
    <property type="nucleotide sequence ID" value="NZ_BAAATZ010000029.1"/>
</dbReference>
<dbReference type="Proteomes" id="UP001501842">
    <property type="component" value="Unassembled WGS sequence"/>
</dbReference>
<dbReference type="Gene3D" id="1.10.443.10">
    <property type="entry name" value="Intergrase catalytic core"/>
    <property type="match status" value="1"/>
</dbReference>
<name>A0ABP6H1V0_9ACTN</name>
<dbReference type="InterPro" id="IPR011010">
    <property type="entry name" value="DNA_brk_join_enz"/>
</dbReference>
<evidence type="ECO:0000256" key="2">
    <source>
        <dbReference type="ARBA" id="ARBA00023125"/>
    </source>
</evidence>
<dbReference type="InterPro" id="IPR050090">
    <property type="entry name" value="Tyrosine_recombinase_XerCD"/>
</dbReference>
<proteinExistence type="inferred from homology"/>
<evidence type="ECO:0000313" key="5">
    <source>
        <dbReference type="EMBL" id="GAA2735367.1"/>
    </source>
</evidence>